<dbReference type="EMBL" id="MUJZ01061357">
    <property type="protein sequence ID" value="OTF71383.1"/>
    <property type="molecule type" value="Genomic_DNA"/>
</dbReference>
<dbReference type="Pfam" id="PF21895">
    <property type="entry name" value="MTHFR_C"/>
    <property type="match status" value="1"/>
</dbReference>
<sequence length="61" mass="7091">MEKWARVYPDDDAVSRNVLTTICNTYCLVNLVDNDYPNETCLWSILEQVIMLDSNQCTCEK</sequence>
<organism evidence="2 3">
    <name type="scientific">Euroglyphus maynei</name>
    <name type="common">Mayne's house dust mite</name>
    <dbReference type="NCBI Taxonomy" id="6958"/>
    <lineage>
        <taxon>Eukaryota</taxon>
        <taxon>Metazoa</taxon>
        <taxon>Ecdysozoa</taxon>
        <taxon>Arthropoda</taxon>
        <taxon>Chelicerata</taxon>
        <taxon>Arachnida</taxon>
        <taxon>Acari</taxon>
        <taxon>Acariformes</taxon>
        <taxon>Sarcoptiformes</taxon>
        <taxon>Astigmata</taxon>
        <taxon>Psoroptidia</taxon>
        <taxon>Analgoidea</taxon>
        <taxon>Pyroglyphidae</taxon>
        <taxon>Pyroglyphinae</taxon>
        <taxon>Euroglyphus</taxon>
    </lineage>
</organism>
<dbReference type="OrthoDB" id="16284at2759"/>
<dbReference type="Proteomes" id="UP000194236">
    <property type="component" value="Unassembled WGS sequence"/>
</dbReference>
<dbReference type="AlphaFoldDB" id="A0A1Y3AUP8"/>
<evidence type="ECO:0000313" key="2">
    <source>
        <dbReference type="EMBL" id="OTF71383.1"/>
    </source>
</evidence>
<evidence type="ECO:0000259" key="1">
    <source>
        <dbReference type="Pfam" id="PF21895"/>
    </source>
</evidence>
<proteinExistence type="predicted"/>
<evidence type="ECO:0000313" key="3">
    <source>
        <dbReference type="Proteomes" id="UP000194236"/>
    </source>
</evidence>
<protein>
    <recommendedName>
        <fullName evidence="1">MTHFR SAM-binding regulatory domain-containing protein</fullName>
    </recommendedName>
</protein>
<name>A0A1Y3AUP8_EURMA</name>
<feature type="domain" description="MTHFR SAM-binding regulatory" evidence="1">
    <location>
        <begin position="1"/>
        <end position="51"/>
    </location>
</feature>
<comment type="caution">
    <text evidence="2">The sequence shown here is derived from an EMBL/GenBank/DDBJ whole genome shotgun (WGS) entry which is preliminary data.</text>
</comment>
<gene>
    <name evidence="2" type="ORF">BLA29_013111</name>
</gene>
<accession>A0A1Y3AUP8</accession>
<dbReference type="InterPro" id="IPR053806">
    <property type="entry name" value="MTHFR_C"/>
</dbReference>
<keyword evidence="3" id="KW-1185">Reference proteome</keyword>
<reference evidence="2 3" key="1">
    <citation type="submission" date="2017-03" db="EMBL/GenBank/DDBJ databases">
        <title>Genome Survey of Euroglyphus maynei.</title>
        <authorList>
            <person name="Arlian L.G."/>
            <person name="Morgan M.S."/>
            <person name="Rider S.D."/>
        </authorList>
    </citation>
    <scope>NUCLEOTIDE SEQUENCE [LARGE SCALE GENOMIC DNA]</scope>
    <source>
        <strain evidence="2">Arlian Lab</strain>
        <tissue evidence="2">Whole body</tissue>
    </source>
</reference>